<gene>
    <name evidence="2" type="ORF">PSYICH_LOCUS2581</name>
</gene>
<dbReference type="AlphaFoldDB" id="A0A9P0G3Z5"/>
<evidence type="ECO:0000313" key="2">
    <source>
        <dbReference type="EMBL" id="CAH1101149.1"/>
    </source>
</evidence>
<evidence type="ECO:0000256" key="1">
    <source>
        <dbReference type="SAM" id="MobiDB-lite"/>
    </source>
</evidence>
<keyword evidence="3" id="KW-1185">Reference proteome</keyword>
<dbReference type="EMBL" id="OV651823">
    <property type="protein sequence ID" value="CAH1101149.1"/>
    <property type="molecule type" value="Genomic_DNA"/>
</dbReference>
<feature type="region of interest" description="Disordered" evidence="1">
    <location>
        <begin position="105"/>
        <end position="144"/>
    </location>
</feature>
<name>A0A9P0G3Z5_9CUCU</name>
<dbReference type="OrthoDB" id="6775853at2759"/>
<accession>A0A9P0G3Z5</accession>
<proteinExistence type="predicted"/>
<dbReference type="Proteomes" id="UP001153636">
    <property type="component" value="Chromosome 11"/>
</dbReference>
<sequence>MVYKEDPCKWVFLPELVEIYKTSTQAKLCTKVSNMPWIKYLNILDKLSELDQEIKKNGPPPAPGTLESVMCCWLKEVAPDKYCDKYVRAIHEFACAIGDKVGEVKGLESGEQPDGPCPDGSPCEGEATATKRSDPNATTSIPASVLSQILKKQKIKKESREVKQDE</sequence>
<reference evidence="2" key="1">
    <citation type="submission" date="2022-01" db="EMBL/GenBank/DDBJ databases">
        <authorList>
            <person name="King R."/>
        </authorList>
    </citation>
    <scope>NUCLEOTIDE SEQUENCE</scope>
</reference>
<organism evidence="2 3">
    <name type="scientific">Psylliodes chrysocephalus</name>
    <dbReference type="NCBI Taxonomy" id="3402493"/>
    <lineage>
        <taxon>Eukaryota</taxon>
        <taxon>Metazoa</taxon>
        <taxon>Ecdysozoa</taxon>
        <taxon>Arthropoda</taxon>
        <taxon>Hexapoda</taxon>
        <taxon>Insecta</taxon>
        <taxon>Pterygota</taxon>
        <taxon>Neoptera</taxon>
        <taxon>Endopterygota</taxon>
        <taxon>Coleoptera</taxon>
        <taxon>Polyphaga</taxon>
        <taxon>Cucujiformia</taxon>
        <taxon>Chrysomeloidea</taxon>
        <taxon>Chrysomelidae</taxon>
        <taxon>Galerucinae</taxon>
        <taxon>Alticini</taxon>
        <taxon>Psylliodes</taxon>
    </lineage>
</organism>
<protein>
    <submittedName>
        <fullName evidence="2">Uncharacterized protein</fullName>
    </submittedName>
</protein>
<evidence type="ECO:0000313" key="3">
    <source>
        <dbReference type="Proteomes" id="UP001153636"/>
    </source>
</evidence>